<sequence>MYRDDENEALKLSVRIFSGFHKGSRPLAFHAPRQEEGARVKSRDWGMVEQFAGGFSETAGDR</sequence>
<dbReference type="EMBL" id="CM002927">
    <property type="protein sequence ID" value="KGN46882.1"/>
    <property type="molecule type" value="Genomic_DNA"/>
</dbReference>
<reference evidence="1 2" key="2">
    <citation type="journal article" date="2009" name="PLoS ONE">
        <title>An integrated genetic and cytogenetic map of the cucumber genome.</title>
        <authorList>
            <person name="Ren Y."/>
            <person name="Zhang Z."/>
            <person name="Liu J."/>
            <person name="Staub J.E."/>
            <person name="Han Y."/>
            <person name="Cheng Z."/>
            <person name="Li X."/>
            <person name="Lu J."/>
            <person name="Miao H."/>
            <person name="Kang H."/>
            <person name="Xie B."/>
            <person name="Gu X."/>
            <person name="Wang X."/>
            <person name="Du Y."/>
            <person name="Jin W."/>
            <person name="Huang S."/>
        </authorList>
    </citation>
    <scope>NUCLEOTIDE SEQUENCE [LARGE SCALE GENOMIC DNA]</scope>
    <source>
        <strain evidence="2">cv. 9930</strain>
    </source>
</reference>
<protein>
    <submittedName>
        <fullName evidence="1">Uncharacterized protein</fullName>
    </submittedName>
</protein>
<dbReference type="Proteomes" id="UP000029981">
    <property type="component" value="Chromosome 6"/>
</dbReference>
<proteinExistence type="predicted"/>
<reference evidence="1 2" key="1">
    <citation type="journal article" date="2009" name="Nat. Genet.">
        <title>The genome of the cucumber, Cucumis sativus L.</title>
        <authorList>
            <person name="Huang S."/>
            <person name="Li R."/>
            <person name="Zhang Z."/>
            <person name="Li L."/>
            <person name="Gu X."/>
            <person name="Fan W."/>
            <person name="Lucas W.J."/>
            <person name="Wang X."/>
            <person name="Xie B."/>
            <person name="Ni P."/>
            <person name="Ren Y."/>
            <person name="Zhu H."/>
            <person name="Li J."/>
            <person name="Lin K."/>
            <person name="Jin W."/>
            <person name="Fei Z."/>
            <person name="Li G."/>
            <person name="Staub J."/>
            <person name="Kilian A."/>
            <person name="van der Vossen E.A."/>
            <person name="Wu Y."/>
            <person name="Guo J."/>
            <person name="He J."/>
            <person name="Jia Z."/>
            <person name="Ren Y."/>
            <person name="Tian G."/>
            <person name="Lu Y."/>
            <person name="Ruan J."/>
            <person name="Qian W."/>
            <person name="Wang M."/>
            <person name="Huang Q."/>
            <person name="Li B."/>
            <person name="Xuan Z."/>
            <person name="Cao J."/>
            <person name="Asan"/>
            <person name="Wu Z."/>
            <person name="Zhang J."/>
            <person name="Cai Q."/>
            <person name="Bai Y."/>
            <person name="Zhao B."/>
            <person name="Han Y."/>
            <person name="Li Y."/>
            <person name="Li X."/>
            <person name="Wang S."/>
            <person name="Shi Q."/>
            <person name="Liu S."/>
            <person name="Cho W.K."/>
            <person name="Kim J.Y."/>
            <person name="Xu Y."/>
            <person name="Heller-Uszynska K."/>
            <person name="Miao H."/>
            <person name="Cheng Z."/>
            <person name="Zhang S."/>
            <person name="Wu J."/>
            <person name="Yang Y."/>
            <person name="Kang H."/>
            <person name="Li M."/>
            <person name="Liang H."/>
            <person name="Ren X."/>
            <person name="Shi Z."/>
            <person name="Wen M."/>
            <person name="Jian M."/>
            <person name="Yang H."/>
            <person name="Zhang G."/>
            <person name="Yang Z."/>
            <person name="Chen R."/>
            <person name="Liu S."/>
            <person name="Li J."/>
            <person name="Ma L."/>
            <person name="Liu H."/>
            <person name="Zhou Y."/>
            <person name="Zhao J."/>
            <person name="Fang X."/>
            <person name="Li G."/>
            <person name="Fang L."/>
            <person name="Li Y."/>
            <person name="Liu D."/>
            <person name="Zheng H."/>
            <person name="Zhang Y."/>
            <person name="Qin N."/>
            <person name="Li Z."/>
            <person name="Yang G."/>
            <person name="Yang S."/>
            <person name="Bolund L."/>
            <person name="Kristiansen K."/>
            <person name="Zheng H."/>
            <person name="Li S."/>
            <person name="Zhang X."/>
            <person name="Yang H."/>
            <person name="Wang J."/>
            <person name="Sun R."/>
            <person name="Zhang B."/>
            <person name="Jiang S."/>
            <person name="Wang J."/>
            <person name="Du Y."/>
            <person name="Li S."/>
        </authorList>
    </citation>
    <scope>NUCLEOTIDE SEQUENCE [LARGE SCALE GENOMIC DNA]</scope>
    <source>
        <strain evidence="2">cv. 9930</strain>
    </source>
</reference>
<dbReference type="Gramene" id="KGN46882">
    <property type="protein sequence ID" value="KGN46882"/>
    <property type="gene ID" value="Csa_6G148240"/>
</dbReference>
<evidence type="ECO:0000313" key="1">
    <source>
        <dbReference type="EMBL" id="KGN46882.1"/>
    </source>
</evidence>
<dbReference type="AlphaFoldDB" id="A0A0A0KEP6"/>
<reference evidence="1 2" key="3">
    <citation type="journal article" date="2010" name="BMC Genomics">
        <title>Transcriptome sequencing and comparative analysis of cucumber flowers with different sex types.</title>
        <authorList>
            <person name="Guo S."/>
            <person name="Zheng Y."/>
            <person name="Joung J.G."/>
            <person name="Liu S."/>
            <person name="Zhang Z."/>
            <person name="Crasta O.R."/>
            <person name="Sobral B.W."/>
            <person name="Xu Y."/>
            <person name="Huang S."/>
            <person name="Fei Z."/>
        </authorList>
    </citation>
    <scope>NUCLEOTIDE SEQUENCE [LARGE SCALE GENOMIC DNA]</scope>
    <source>
        <strain evidence="2">cv. 9930</strain>
    </source>
</reference>
<keyword evidence="2" id="KW-1185">Reference proteome</keyword>
<reference evidence="1 2" key="4">
    <citation type="journal article" date="2011" name="BMC Genomics">
        <title>RNA-Seq improves annotation of protein-coding genes in the cucumber genome.</title>
        <authorList>
            <person name="Li Z."/>
            <person name="Zhang Z."/>
            <person name="Yan P."/>
            <person name="Huang S."/>
            <person name="Fei Z."/>
            <person name="Lin K."/>
        </authorList>
    </citation>
    <scope>NUCLEOTIDE SEQUENCE [LARGE SCALE GENOMIC DNA]</scope>
    <source>
        <strain evidence="2">cv. 9930</strain>
    </source>
</reference>
<evidence type="ECO:0000313" key="2">
    <source>
        <dbReference type="Proteomes" id="UP000029981"/>
    </source>
</evidence>
<accession>A0A0A0KEP6</accession>
<organism evidence="1 2">
    <name type="scientific">Cucumis sativus</name>
    <name type="common">Cucumber</name>
    <dbReference type="NCBI Taxonomy" id="3659"/>
    <lineage>
        <taxon>Eukaryota</taxon>
        <taxon>Viridiplantae</taxon>
        <taxon>Streptophyta</taxon>
        <taxon>Embryophyta</taxon>
        <taxon>Tracheophyta</taxon>
        <taxon>Spermatophyta</taxon>
        <taxon>Magnoliopsida</taxon>
        <taxon>eudicotyledons</taxon>
        <taxon>Gunneridae</taxon>
        <taxon>Pentapetalae</taxon>
        <taxon>rosids</taxon>
        <taxon>fabids</taxon>
        <taxon>Cucurbitales</taxon>
        <taxon>Cucurbitaceae</taxon>
        <taxon>Benincaseae</taxon>
        <taxon>Cucumis</taxon>
    </lineage>
</organism>
<name>A0A0A0KEP6_CUCSA</name>
<gene>
    <name evidence="1" type="ORF">Csa_6G148240</name>
</gene>